<gene>
    <name evidence="5" type="ordered locus">XNC1_0717</name>
</gene>
<reference evidence="5 6" key="1">
    <citation type="journal article" date="2011" name="PLoS ONE">
        <title>The entomopathogenic bacterial endosymbionts xenorhabdus and photorhabdus: convergent lifestyles from divergent genomes.</title>
        <authorList>
            <person name="Chaston J.M."/>
            <person name="Suen G."/>
            <person name="Tucker S.L."/>
            <person name="Andersen A.W."/>
            <person name="Bhasin A."/>
            <person name="Bode E."/>
            <person name="Bode H.B."/>
            <person name="Brachmann A.O."/>
            <person name="Cowles C.E."/>
            <person name="Cowles K.N."/>
            <person name="Darby C."/>
            <person name="de Leon L."/>
            <person name="Drace K."/>
            <person name="Du Z."/>
            <person name="Givaudan A."/>
            <person name="Herbert Tran E.E."/>
            <person name="Jewell K.A."/>
            <person name="Knack J.J."/>
            <person name="Krasomil-Osterfeld K.C."/>
            <person name="Kukor R."/>
            <person name="Lanois A."/>
            <person name="Latreille P."/>
            <person name="Leimgruber N.K."/>
            <person name="Lipke C.M."/>
            <person name="Liu R."/>
            <person name="Lu X."/>
            <person name="Martens E.C."/>
            <person name="Marri P.R."/>
            <person name="Medigue C."/>
            <person name="Menard M.L."/>
            <person name="Miller N.M."/>
            <person name="Morales-Soto N."/>
            <person name="Norton S."/>
            <person name="Ogier J.C."/>
            <person name="Orchard S.S."/>
            <person name="Park D."/>
            <person name="Park Y."/>
            <person name="Qurollo B.A."/>
            <person name="Sugar D.R."/>
            <person name="Richards G.R."/>
            <person name="Rouy Z."/>
            <person name="Slominski B."/>
            <person name="Slominski K."/>
            <person name="Snyder H."/>
            <person name="Tjaden B.C."/>
            <person name="van der Hoeven R."/>
            <person name="Welch R.D."/>
            <person name="Wheeler C."/>
            <person name="Xiang B."/>
            <person name="Barbazuk B."/>
            <person name="Gaudriault S."/>
            <person name="Goodner B."/>
            <person name="Slater S.C."/>
            <person name="Forst S."/>
            <person name="Goldman B.S."/>
            <person name="Goodrich-Blair H."/>
        </authorList>
    </citation>
    <scope>NUCLEOTIDE SEQUENCE [LARGE SCALE GENOMIC DNA]</scope>
    <source>
        <strain evidence="6">ATCC 19061 / DSM 3370 / CCUG 14189 / LMG 1036 / NCIMB 9965 / AN6</strain>
    </source>
</reference>
<sequence length="129" mass="14924">MSFQFIIKVEHRVNELIYKGHNFSTLSDTEVVLRAYIEWGINFAEKLNGMYAFAIWDIQQQSLILIRDRMGVKPLYYYQTSNCLSLYTVWNDSSHGLLVFIIALRMTSNLRIHATMATLFGLPASVNLL</sequence>
<dbReference type="eggNOG" id="COG0367">
    <property type="taxonomic scope" value="Bacteria"/>
</dbReference>
<dbReference type="EC" id="6.3.5.4" evidence="2"/>
<dbReference type="AlphaFoldDB" id="D3VJN2"/>
<comment type="pathway">
    <text evidence="1">Amino-acid biosynthesis; L-asparagine biosynthesis; L-asparagine from L-aspartate (L-Gln route): step 1/1.</text>
</comment>
<evidence type="ECO:0000313" key="6">
    <source>
        <dbReference type="Proteomes" id="UP000008075"/>
    </source>
</evidence>
<dbReference type="PANTHER" id="PTHR43284">
    <property type="entry name" value="ASPARAGINE SYNTHETASE (GLUTAMINE-HYDROLYZING)"/>
    <property type="match status" value="1"/>
</dbReference>
<dbReference type="EMBL" id="FN667742">
    <property type="protein sequence ID" value="CBJ88788.1"/>
    <property type="molecule type" value="Genomic_DNA"/>
</dbReference>
<feature type="domain" description="Glutamine amidotransferase type-2" evidence="4">
    <location>
        <begin position="1"/>
        <end position="129"/>
    </location>
</feature>
<keyword evidence="6" id="KW-1185">Reference proteome</keyword>
<accession>D3VJN2</accession>
<evidence type="ECO:0000259" key="4">
    <source>
        <dbReference type="PROSITE" id="PS51278"/>
    </source>
</evidence>
<dbReference type="Proteomes" id="UP000008075">
    <property type="component" value="Chromosome"/>
</dbReference>
<dbReference type="InterPro" id="IPR051786">
    <property type="entry name" value="ASN_synthetase/amidase"/>
</dbReference>
<dbReference type="KEGG" id="xne:XNC1_0717"/>
<name>D3VJN2_XENNA</name>
<dbReference type="PANTHER" id="PTHR43284:SF1">
    <property type="entry name" value="ASPARAGINE SYNTHETASE"/>
    <property type="match status" value="1"/>
</dbReference>
<dbReference type="Gene3D" id="3.60.20.10">
    <property type="entry name" value="Glutamine Phosphoribosylpyrophosphate, subunit 1, domain 1"/>
    <property type="match status" value="1"/>
</dbReference>
<dbReference type="HOGENOM" id="CLU_1948011_0_0_6"/>
<dbReference type="InterPro" id="IPR029055">
    <property type="entry name" value="Ntn_hydrolases_N"/>
</dbReference>
<dbReference type="Pfam" id="PF13537">
    <property type="entry name" value="GATase_7"/>
    <property type="match status" value="1"/>
</dbReference>
<dbReference type="SUPFAM" id="SSF56235">
    <property type="entry name" value="N-terminal nucleophile aminohydrolases (Ntn hydrolases)"/>
    <property type="match status" value="1"/>
</dbReference>
<dbReference type="PROSITE" id="PS51278">
    <property type="entry name" value="GATASE_TYPE_2"/>
    <property type="match status" value="1"/>
</dbReference>
<proteinExistence type="predicted"/>
<dbReference type="GO" id="GO:0004066">
    <property type="term" value="F:asparagine synthase (glutamine-hydrolyzing) activity"/>
    <property type="evidence" value="ECO:0007669"/>
    <property type="project" value="UniProtKB-EC"/>
</dbReference>
<evidence type="ECO:0000313" key="5">
    <source>
        <dbReference type="EMBL" id="CBJ88788.1"/>
    </source>
</evidence>
<protein>
    <recommendedName>
        <fullName evidence="2">asparagine synthase (glutamine-hydrolyzing)</fullName>
        <ecNumber evidence="2">6.3.5.4</ecNumber>
    </recommendedName>
</protein>
<evidence type="ECO:0000256" key="1">
    <source>
        <dbReference type="ARBA" id="ARBA00005187"/>
    </source>
</evidence>
<organism evidence="5 6">
    <name type="scientific">Xenorhabdus nematophila (strain ATCC 19061 / DSM 3370 / CCUG 14189 / LMG 1036 / NCIMB 9965 / AN6)</name>
    <dbReference type="NCBI Taxonomy" id="406817"/>
    <lineage>
        <taxon>Bacteria</taxon>
        <taxon>Pseudomonadati</taxon>
        <taxon>Pseudomonadota</taxon>
        <taxon>Gammaproteobacteria</taxon>
        <taxon>Enterobacterales</taxon>
        <taxon>Morganellaceae</taxon>
        <taxon>Xenorhabdus</taxon>
    </lineage>
</organism>
<dbReference type="InterPro" id="IPR017932">
    <property type="entry name" value="GATase_2_dom"/>
</dbReference>
<evidence type="ECO:0000256" key="2">
    <source>
        <dbReference type="ARBA" id="ARBA00012737"/>
    </source>
</evidence>
<dbReference type="STRING" id="406817.XNC1_0717"/>
<comment type="catalytic activity">
    <reaction evidence="3">
        <text>L-aspartate + L-glutamine + ATP + H2O = L-asparagine + L-glutamate + AMP + diphosphate + H(+)</text>
        <dbReference type="Rhea" id="RHEA:12228"/>
        <dbReference type="ChEBI" id="CHEBI:15377"/>
        <dbReference type="ChEBI" id="CHEBI:15378"/>
        <dbReference type="ChEBI" id="CHEBI:29985"/>
        <dbReference type="ChEBI" id="CHEBI:29991"/>
        <dbReference type="ChEBI" id="CHEBI:30616"/>
        <dbReference type="ChEBI" id="CHEBI:33019"/>
        <dbReference type="ChEBI" id="CHEBI:58048"/>
        <dbReference type="ChEBI" id="CHEBI:58359"/>
        <dbReference type="ChEBI" id="CHEBI:456215"/>
        <dbReference type="EC" id="6.3.5.4"/>
    </reaction>
</comment>
<evidence type="ECO:0000256" key="3">
    <source>
        <dbReference type="ARBA" id="ARBA00048741"/>
    </source>
</evidence>